<feature type="domain" description="Heterokaryon incompatibility" evidence="1">
    <location>
        <begin position="223"/>
        <end position="377"/>
    </location>
</feature>
<organism evidence="2 3">
    <name type="scientific">Rhizodiscina lignyota</name>
    <dbReference type="NCBI Taxonomy" id="1504668"/>
    <lineage>
        <taxon>Eukaryota</taxon>
        <taxon>Fungi</taxon>
        <taxon>Dikarya</taxon>
        <taxon>Ascomycota</taxon>
        <taxon>Pezizomycotina</taxon>
        <taxon>Dothideomycetes</taxon>
        <taxon>Pleosporomycetidae</taxon>
        <taxon>Aulographales</taxon>
        <taxon>Rhizodiscinaceae</taxon>
        <taxon>Rhizodiscina</taxon>
    </lineage>
</organism>
<comment type="caution">
    <text evidence="2">The sequence shown here is derived from an EMBL/GenBank/DDBJ whole genome shotgun (WGS) entry which is preliminary data.</text>
</comment>
<sequence length="725" mass="81762">MTDHNKICRSDAEIQPCTICGDLGIITHGSDSESIVFPEGLEFRNVEFSHVKSASTNGCLYCSFILTIIDQFYPDIPNCLIEQAIKEDPSQRAEYECKDTWSLFLKSGPQVILEIRSHESPPQVPGWPHWRQKHWIPSWRRELDIYGIPDSPCPLKYLPDIKADPASEECFAHAKGWVETCVREHEECRISATASSPRRLLDVKAGDGSEIILLETDGNIFPYAALSHCWGKRPLFKTETHNIDAQKAQIAWEKFPHTFQDAIIVTRGLNIRYLWIDALCIVQDDTADWEREAAKMCDVYQNAVVTIAGADSAGSHECFLKPRTEYLSKQLVFPSQIAGLPERFVKVRESLATIYPQSHITSDRISPISERAWCFQESLLATRYLAFERREMRWECRRQRDCECGAHNLAPYEKDSLNQTSLGAKASFVTSTKKADAEVLFRIWKDFVIKEYSRRDLTRVADLLPALSGVAASFRLNLQDEYLAGLWKKDLARQLCWILGKNRSNDPYPDVDASRGEVRAPSWSWASVRGDIAWHVRDAISAVNILEAKCIPTGQNELGTVGSGTLRLSGRAVQATLTVEENGFLDAWSEGLYSFRLADGREFCVANQPRMNGGEFGERHWKLSFWPDAYLRAESVVSASGKRDTVLTRCRPQDGQDGISGSVVIFLACEGAKKKNEHLFCCLVLAESAVVRGAYERIGYIFGGSYKDSRQVVDQSDQKMEVTVV</sequence>
<dbReference type="InterPro" id="IPR010730">
    <property type="entry name" value="HET"/>
</dbReference>
<evidence type="ECO:0000313" key="3">
    <source>
        <dbReference type="Proteomes" id="UP000799772"/>
    </source>
</evidence>
<keyword evidence="3" id="KW-1185">Reference proteome</keyword>
<proteinExistence type="predicted"/>
<name>A0A9P4IDG9_9PEZI</name>
<evidence type="ECO:0000313" key="2">
    <source>
        <dbReference type="EMBL" id="KAF2098819.1"/>
    </source>
</evidence>
<dbReference type="EMBL" id="ML978126">
    <property type="protein sequence ID" value="KAF2098819.1"/>
    <property type="molecule type" value="Genomic_DNA"/>
</dbReference>
<dbReference type="PANTHER" id="PTHR33112">
    <property type="entry name" value="DOMAIN PROTEIN, PUTATIVE-RELATED"/>
    <property type="match status" value="1"/>
</dbReference>
<dbReference type="PANTHER" id="PTHR33112:SF9">
    <property type="entry name" value="HETEROKARYON INCOMPATIBILITY DOMAIN-CONTAINING PROTEIN"/>
    <property type="match status" value="1"/>
</dbReference>
<protein>
    <submittedName>
        <fullName evidence="2">HET-domain-containing protein</fullName>
    </submittedName>
</protein>
<dbReference type="Pfam" id="PF06985">
    <property type="entry name" value="HET"/>
    <property type="match status" value="1"/>
</dbReference>
<evidence type="ECO:0000259" key="1">
    <source>
        <dbReference type="Pfam" id="PF06985"/>
    </source>
</evidence>
<dbReference type="AlphaFoldDB" id="A0A9P4IDG9"/>
<dbReference type="Proteomes" id="UP000799772">
    <property type="component" value="Unassembled WGS sequence"/>
</dbReference>
<dbReference type="OrthoDB" id="3486565at2759"/>
<accession>A0A9P4IDG9</accession>
<reference evidence="2" key="1">
    <citation type="journal article" date="2020" name="Stud. Mycol.">
        <title>101 Dothideomycetes genomes: a test case for predicting lifestyles and emergence of pathogens.</title>
        <authorList>
            <person name="Haridas S."/>
            <person name="Albert R."/>
            <person name="Binder M."/>
            <person name="Bloem J."/>
            <person name="Labutti K."/>
            <person name="Salamov A."/>
            <person name="Andreopoulos B."/>
            <person name="Baker S."/>
            <person name="Barry K."/>
            <person name="Bills G."/>
            <person name="Bluhm B."/>
            <person name="Cannon C."/>
            <person name="Castanera R."/>
            <person name="Culley D."/>
            <person name="Daum C."/>
            <person name="Ezra D."/>
            <person name="Gonzalez J."/>
            <person name="Henrissat B."/>
            <person name="Kuo A."/>
            <person name="Liang C."/>
            <person name="Lipzen A."/>
            <person name="Lutzoni F."/>
            <person name="Magnuson J."/>
            <person name="Mondo S."/>
            <person name="Nolan M."/>
            <person name="Ohm R."/>
            <person name="Pangilinan J."/>
            <person name="Park H.-J."/>
            <person name="Ramirez L."/>
            <person name="Alfaro M."/>
            <person name="Sun H."/>
            <person name="Tritt A."/>
            <person name="Yoshinaga Y."/>
            <person name="Zwiers L.-H."/>
            <person name="Turgeon B."/>
            <person name="Goodwin S."/>
            <person name="Spatafora J."/>
            <person name="Crous P."/>
            <person name="Grigoriev I."/>
        </authorList>
    </citation>
    <scope>NUCLEOTIDE SEQUENCE</scope>
    <source>
        <strain evidence="2">CBS 133067</strain>
    </source>
</reference>
<gene>
    <name evidence="2" type="ORF">NA57DRAFT_76057</name>
</gene>